<sequence length="85" mass="9668">MSPIKESLQNAIANLSEEDCVQVMGFIQDLQHKSESHYVADEDLFEYVNGVLVVKATLDEGVTPEDIEFAVEQDRAIRDRKLEAW</sequence>
<organism evidence="1 2">
    <name type="scientific">Leptolyngbya boryana NIES-2135</name>
    <dbReference type="NCBI Taxonomy" id="1973484"/>
    <lineage>
        <taxon>Bacteria</taxon>
        <taxon>Bacillati</taxon>
        <taxon>Cyanobacteriota</taxon>
        <taxon>Cyanophyceae</taxon>
        <taxon>Leptolyngbyales</taxon>
        <taxon>Leptolyngbyaceae</taxon>
        <taxon>Leptolyngbya group</taxon>
        <taxon>Leptolyngbya</taxon>
    </lineage>
</organism>
<evidence type="ECO:0000313" key="2">
    <source>
        <dbReference type="Proteomes" id="UP000217895"/>
    </source>
</evidence>
<dbReference type="EMBL" id="AP018203">
    <property type="protein sequence ID" value="BAY54225.1"/>
    <property type="molecule type" value="Genomic_DNA"/>
</dbReference>
<name>A0A1Z4JBQ2_LEPBY</name>
<evidence type="ECO:0000313" key="1">
    <source>
        <dbReference type="EMBL" id="BAY54225.1"/>
    </source>
</evidence>
<gene>
    <name evidence="1" type="ORF">NIES2135_10410</name>
</gene>
<protein>
    <submittedName>
        <fullName evidence="1">Uncharacterized protein</fullName>
    </submittedName>
</protein>
<dbReference type="AlphaFoldDB" id="A0A1Z4JBQ2"/>
<proteinExistence type="predicted"/>
<accession>A0A1Z4JBQ2</accession>
<reference evidence="1 2" key="1">
    <citation type="submission" date="2017-06" db="EMBL/GenBank/DDBJ databases">
        <title>Genome sequencing of cyanobaciteial culture collection at National Institute for Environmental Studies (NIES).</title>
        <authorList>
            <person name="Hirose Y."/>
            <person name="Shimura Y."/>
            <person name="Fujisawa T."/>
            <person name="Nakamura Y."/>
            <person name="Kawachi M."/>
        </authorList>
    </citation>
    <scope>NUCLEOTIDE SEQUENCE [LARGE SCALE GENOMIC DNA]</scope>
    <source>
        <strain evidence="1 2">NIES-2135</strain>
    </source>
</reference>
<keyword evidence="2" id="KW-1185">Reference proteome</keyword>
<dbReference type="Proteomes" id="UP000217895">
    <property type="component" value="Chromosome"/>
</dbReference>